<dbReference type="OrthoDB" id="4227163at2"/>
<dbReference type="SUPFAM" id="SSF51182">
    <property type="entry name" value="RmlC-like cupins"/>
    <property type="match status" value="1"/>
</dbReference>
<dbReference type="Pfam" id="PF07883">
    <property type="entry name" value="Cupin_2"/>
    <property type="match status" value="1"/>
</dbReference>
<organism evidence="2 3">
    <name type="scientific">Paenibacillus piri</name>
    <dbReference type="NCBI Taxonomy" id="2547395"/>
    <lineage>
        <taxon>Bacteria</taxon>
        <taxon>Bacillati</taxon>
        <taxon>Bacillota</taxon>
        <taxon>Bacilli</taxon>
        <taxon>Bacillales</taxon>
        <taxon>Paenibacillaceae</taxon>
        <taxon>Paenibacillus</taxon>
    </lineage>
</organism>
<dbReference type="InterPro" id="IPR011051">
    <property type="entry name" value="RmlC_Cupin_sf"/>
</dbReference>
<gene>
    <name evidence="2" type="ORF">E1757_28765</name>
</gene>
<dbReference type="PANTHER" id="PTHR36440:SF1">
    <property type="entry name" value="PUTATIVE (AFU_ORTHOLOGUE AFUA_8G07350)-RELATED"/>
    <property type="match status" value="1"/>
</dbReference>
<evidence type="ECO:0000313" key="2">
    <source>
        <dbReference type="EMBL" id="TDF92722.1"/>
    </source>
</evidence>
<dbReference type="InterPro" id="IPR014710">
    <property type="entry name" value="RmlC-like_jellyroll"/>
</dbReference>
<accession>A0A4R5KCY4</accession>
<dbReference type="InterPro" id="IPR013096">
    <property type="entry name" value="Cupin_2"/>
</dbReference>
<evidence type="ECO:0000313" key="3">
    <source>
        <dbReference type="Proteomes" id="UP000295636"/>
    </source>
</evidence>
<name>A0A4R5KCY4_9BACL</name>
<protein>
    <submittedName>
        <fullName evidence="2">Cupin domain-containing protein</fullName>
    </submittedName>
</protein>
<reference evidence="2 3" key="1">
    <citation type="submission" date="2019-03" db="EMBL/GenBank/DDBJ databases">
        <title>This is whole genome sequence of Paenibacillus sp MS74 strain.</title>
        <authorList>
            <person name="Trinh H.N."/>
        </authorList>
    </citation>
    <scope>NUCLEOTIDE SEQUENCE [LARGE SCALE GENOMIC DNA]</scope>
    <source>
        <strain evidence="2 3">MS74</strain>
    </source>
</reference>
<dbReference type="EMBL" id="SMRT01000019">
    <property type="protein sequence ID" value="TDF92722.1"/>
    <property type="molecule type" value="Genomic_DNA"/>
</dbReference>
<comment type="caution">
    <text evidence="2">The sequence shown here is derived from an EMBL/GenBank/DDBJ whole genome shotgun (WGS) entry which is preliminary data.</text>
</comment>
<proteinExistence type="predicted"/>
<evidence type="ECO:0000259" key="1">
    <source>
        <dbReference type="Pfam" id="PF07883"/>
    </source>
</evidence>
<feature type="domain" description="Cupin type-2" evidence="1">
    <location>
        <begin position="51"/>
        <end position="105"/>
    </location>
</feature>
<dbReference type="AlphaFoldDB" id="A0A4R5KCY4"/>
<dbReference type="PANTHER" id="PTHR36440">
    <property type="entry name" value="PUTATIVE (AFU_ORTHOLOGUE AFUA_8G07350)-RELATED"/>
    <property type="match status" value="1"/>
</dbReference>
<sequence>MVNKSKPVSEDNKVEIDTMLVHPDGSSVTFLENGLDGQEEFITIEHRITRKGAINGPHWHPELKETFKIKEGRMRFLVDGQEIILETGEEITIQPRQVHQFWNIG</sequence>
<dbReference type="InterPro" id="IPR053146">
    <property type="entry name" value="QDO-like"/>
</dbReference>
<dbReference type="RefSeq" id="WP_133234734.1">
    <property type="nucleotide sequence ID" value="NZ_SMRT01000019.1"/>
</dbReference>
<keyword evidence="3" id="KW-1185">Reference proteome</keyword>
<dbReference type="Gene3D" id="2.60.120.10">
    <property type="entry name" value="Jelly Rolls"/>
    <property type="match status" value="1"/>
</dbReference>
<dbReference type="Proteomes" id="UP000295636">
    <property type="component" value="Unassembled WGS sequence"/>
</dbReference>